<proteinExistence type="predicted"/>
<name>A0AAD6UDD2_9AGAR</name>
<dbReference type="Proteomes" id="UP001222325">
    <property type="component" value="Unassembled WGS sequence"/>
</dbReference>
<evidence type="ECO:0000313" key="3">
    <source>
        <dbReference type="EMBL" id="KAJ7098712.1"/>
    </source>
</evidence>
<organism evidence="3 4">
    <name type="scientific">Mycena belliarum</name>
    <dbReference type="NCBI Taxonomy" id="1033014"/>
    <lineage>
        <taxon>Eukaryota</taxon>
        <taxon>Fungi</taxon>
        <taxon>Dikarya</taxon>
        <taxon>Basidiomycota</taxon>
        <taxon>Agaricomycotina</taxon>
        <taxon>Agaricomycetes</taxon>
        <taxon>Agaricomycetidae</taxon>
        <taxon>Agaricales</taxon>
        <taxon>Marasmiineae</taxon>
        <taxon>Mycenaceae</taxon>
        <taxon>Mycena</taxon>
    </lineage>
</organism>
<feature type="compositionally biased region" description="Basic and acidic residues" evidence="1">
    <location>
        <begin position="1"/>
        <end position="10"/>
    </location>
</feature>
<keyword evidence="2" id="KW-0472">Membrane</keyword>
<dbReference type="EMBL" id="JARJCN010000008">
    <property type="protein sequence ID" value="KAJ7098712.1"/>
    <property type="molecule type" value="Genomic_DNA"/>
</dbReference>
<keyword evidence="4" id="KW-1185">Reference proteome</keyword>
<evidence type="ECO:0000256" key="1">
    <source>
        <dbReference type="SAM" id="MobiDB-lite"/>
    </source>
</evidence>
<evidence type="ECO:0000256" key="2">
    <source>
        <dbReference type="SAM" id="Phobius"/>
    </source>
</evidence>
<evidence type="ECO:0000313" key="4">
    <source>
        <dbReference type="Proteomes" id="UP001222325"/>
    </source>
</evidence>
<sequence length="151" mass="15939">MIVQGRDGKSALEASVEPAEPQAKPTREPSPPPAYSASTSAFPITSAAAPIPEIVVQHPSPELPNAFRPPSPSSFPHLNTYTGPASPGPTPFFLPAATPAADGHYAYYDPRSPYSIARADRRALSRFWGAFGCAVGILVLLWLLGLLQFGG</sequence>
<feature type="transmembrane region" description="Helical" evidence="2">
    <location>
        <begin position="127"/>
        <end position="149"/>
    </location>
</feature>
<feature type="region of interest" description="Disordered" evidence="1">
    <location>
        <begin position="1"/>
        <end position="39"/>
    </location>
</feature>
<feature type="region of interest" description="Disordered" evidence="1">
    <location>
        <begin position="59"/>
        <end position="83"/>
    </location>
</feature>
<feature type="compositionally biased region" description="Polar residues" evidence="1">
    <location>
        <begin position="74"/>
        <end position="83"/>
    </location>
</feature>
<keyword evidence="2" id="KW-0812">Transmembrane</keyword>
<protein>
    <submittedName>
        <fullName evidence="3">Uncharacterized protein</fullName>
    </submittedName>
</protein>
<keyword evidence="2" id="KW-1133">Transmembrane helix</keyword>
<dbReference type="AlphaFoldDB" id="A0AAD6UDD2"/>
<comment type="caution">
    <text evidence="3">The sequence shown here is derived from an EMBL/GenBank/DDBJ whole genome shotgun (WGS) entry which is preliminary data.</text>
</comment>
<gene>
    <name evidence="3" type="ORF">B0H15DRAFT_588116</name>
</gene>
<accession>A0AAD6UDD2</accession>
<reference evidence="3" key="1">
    <citation type="submission" date="2023-03" db="EMBL/GenBank/DDBJ databases">
        <title>Massive genome expansion in bonnet fungi (Mycena s.s.) driven by repeated elements and novel gene families across ecological guilds.</title>
        <authorList>
            <consortium name="Lawrence Berkeley National Laboratory"/>
            <person name="Harder C.B."/>
            <person name="Miyauchi S."/>
            <person name="Viragh M."/>
            <person name="Kuo A."/>
            <person name="Thoen E."/>
            <person name="Andreopoulos B."/>
            <person name="Lu D."/>
            <person name="Skrede I."/>
            <person name="Drula E."/>
            <person name="Henrissat B."/>
            <person name="Morin E."/>
            <person name="Kohler A."/>
            <person name="Barry K."/>
            <person name="LaButti K."/>
            <person name="Morin E."/>
            <person name="Salamov A."/>
            <person name="Lipzen A."/>
            <person name="Mereny Z."/>
            <person name="Hegedus B."/>
            <person name="Baldrian P."/>
            <person name="Stursova M."/>
            <person name="Weitz H."/>
            <person name="Taylor A."/>
            <person name="Grigoriev I.V."/>
            <person name="Nagy L.G."/>
            <person name="Martin F."/>
            <person name="Kauserud H."/>
        </authorList>
    </citation>
    <scope>NUCLEOTIDE SEQUENCE</scope>
    <source>
        <strain evidence="3">CBHHK173m</strain>
    </source>
</reference>